<comment type="caution">
    <text evidence="1">The sequence shown here is derived from an EMBL/GenBank/DDBJ whole genome shotgun (WGS) entry which is preliminary data.</text>
</comment>
<sequence length="131" mass="14135">MADWRPALAIVEKAYRGAVETQFFDALYSAVELHRQLGGLEVLLRGAAASYAVEAPPVPTLTIGGRIVDTLNDARHGLRALLDAGVAVWVEEPGLAALGPHTRTRLVPGVRRVAAGELAGQWSTYRMVFFL</sequence>
<accession>A0ABX0XXX9</accession>
<name>A0ABX0XXX9_9ACTN</name>
<keyword evidence="2" id="KW-1185">Reference proteome</keyword>
<evidence type="ECO:0000313" key="1">
    <source>
        <dbReference type="EMBL" id="NJC70668.1"/>
    </source>
</evidence>
<dbReference type="Proteomes" id="UP000722989">
    <property type="component" value="Unassembled WGS sequence"/>
</dbReference>
<dbReference type="EMBL" id="JAATVY010000007">
    <property type="protein sequence ID" value="NJC70668.1"/>
    <property type="molecule type" value="Genomic_DNA"/>
</dbReference>
<reference evidence="1 2" key="1">
    <citation type="submission" date="2020-03" db="EMBL/GenBank/DDBJ databases">
        <title>WGS of the type strain of Planosporangium spp.</title>
        <authorList>
            <person name="Thawai C."/>
        </authorList>
    </citation>
    <scope>NUCLEOTIDE SEQUENCE [LARGE SCALE GENOMIC DNA]</scope>
    <source>
        <strain evidence="1 2">TBRC 5610</strain>
    </source>
</reference>
<proteinExistence type="predicted"/>
<dbReference type="RefSeq" id="WP_167925567.1">
    <property type="nucleotide sequence ID" value="NZ_JAATVY010000007.1"/>
</dbReference>
<organism evidence="1 2">
    <name type="scientific">Planosporangium thailandense</name>
    <dbReference type="NCBI Taxonomy" id="765197"/>
    <lineage>
        <taxon>Bacteria</taxon>
        <taxon>Bacillati</taxon>
        <taxon>Actinomycetota</taxon>
        <taxon>Actinomycetes</taxon>
        <taxon>Micromonosporales</taxon>
        <taxon>Micromonosporaceae</taxon>
        <taxon>Planosporangium</taxon>
    </lineage>
</organism>
<evidence type="ECO:0000313" key="2">
    <source>
        <dbReference type="Proteomes" id="UP000722989"/>
    </source>
</evidence>
<gene>
    <name evidence="1" type="ORF">HC031_13230</name>
</gene>
<protein>
    <submittedName>
        <fullName evidence="1">Uncharacterized protein</fullName>
    </submittedName>
</protein>